<gene>
    <name evidence="1" type="ORF">OWV82_008669</name>
</gene>
<reference evidence="1 2" key="1">
    <citation type="journal article" date="2023" name="Science">
        <title>Complex scaffold remodeling in plant triterpene biosynthesis.</title>
        <authorList>
            <person name="De La Pena R."/>
            <person name="Hodgson H."/>
            <person name="Liu J.C."/>
            <person name="Stephenson M.J."/>
            <person name="Martin A.C."/>
            <person name="Owen C."/>
            <person name="Harkess A."/>
            <person name="Leebens-Mack J."/>
            <person name="Jimenez L.E."/>
            <person name="Osbourn A."/>
            <person name="Sattely E.S."/>
        </authorList>
    </citation>
    <scope>NUCLEOTIDE SEQUENCE [LARGE SCALE GENOMIC DNA]</scope>
    <source>
        <strain evidence="2">cv. JPN11</strain>
        <tissue evidence="1">Leaf</tissue>
    </source>
</reference>
<proteinExistence type="predicted"/>
<dbReference type="Proteomes" id="UP001164539">
    <property type="component" value="Chromosome 4"/>
</dbReference>
<evidence type="ECO:0000313" key="1">
    <source>
        <dbReference type="EMBL" id="KAJ4720921.1"/>
    </source>
</evidence>
<comment type="caution">
    <text evidence="1">The sequence shown here is derived from an EMBL/GenBank/DDBJ whole genome shotgun (WGS) entry which is preliminary data.</text>
</comment>
<dbReference type="EMBL" id="CM051397">
    <property type="protein sequence ID" value="KAJ4720921.1"/>
    <property type="molecule type" value="Genomic_DNA"/>
</dbReference>
<protein>
    <submittedName>
        <fullName evidence="1">Carbohydrate kinase-like protein</fullName>
    </submittedName>
</protein>
<name>A0ACC1YAZ3_MELAZ</name>
<evidence type="ECO:0000313" key="2">
    <source>
        <dbReference type="Proteomes" id="UP001164539"/>
    </source>
</evidence>
<accession>A0ACC1YAZ3</accession>
<keyword evidence="2" id="KW-1185">Reference proteome</keyword>
<organism evidence="1 2">
    <name type="scientific">Melia azedarach</name>
    <name type="common">Chinaberry tree</name>
    <dbReference type="NCBI Taxonomy" id="155640"/>
    <lineage>
        <taxon>Eukaryota</taxon>
        <taxon>Viridiplantae</taxon>
        <taxon>Streptophyta</taxon>
        <taxon>Embryophyta</taxon>
        <taxon>Tracheophyta</taxon>
        <taxon>Spermatophyta</taxon>
        <taxon>Magnoliopsida</taxon>
        <taxon>eudicotyledons</taxon>
        <taxon>Gunneridae</taxon>
        <taxon>Pentapetalae</taxon>
        <taxon>rosids</taxon>
        <taxon>malvids</taxon>
        <taxon>Sapindales</taxon>
        <taxon>Meliaceae</taxon>
        <taxon>Melia</taxon>
    </lineage>
</organism>
<sequence>MSLSILPVSSPTFSLYPHSSLYHHHHAHTTVKALVFRHCLAGERLKLGSMAKRRDGFFWVPSVCWATGGRGGALGGDEDDEEEGDESESDEEVEELNETSGSSSVLPDRWDVLGLGQAMVDFSGMVDDEFLERLGLEKGTRKLVNHEERGRVLRAMDGCSYKAAAGGSLSNSLVALARLGGKPIGGPALNVAMAGSVGSDPLGGFYRAKLSRANVNFCSAPIKDGTTGTVIVLTTPDAQRTMLAYQGTSSTINYDPCMGNLISKTNILVVEGYLFELPDTIKTITKACEVARRSGALVAVTASDVSCIERHYDDFWEIVGNYSDIVFANSDEARAFCHFSSKESPESATRYLSHFIPLVSVTDGPRGSYIGVKGEAVYIPPSPCVPVDTCGAGDAYASGILYGILRGISDLKGMGTLAARIAATVVGQQGTRLSIRHAVELAESFAFHLESSTMGSDISSDHISSL</sequence>